<gene>
    <name evidence="3" type="ORF">JOE69_000351</name>
</gene>
<keyword evidence="4" id="KW-1185">Reference proteome</keyword>
<dbReference type="EMBL" id="JAVDQF010000001">
    <property type="protein sequence ID" value="MDR6268113.1"/>
    <property type="molecule type" value="Genomic_DNA"/>
</dbReference>
<dbReference type="Proteomes" id="UP001185069">
    <property type="component" value="Unassembled WGS sequence"/>
</dbReference>
<feature type="transmembrane region" description="Helical" evidence="2">
    <location>
        <begin position="86"/>
        <end position="119"/>
    </location>
</feature>
<accession>A0ABU1J6Q6</accession>
<comment type="caution">
    <text evidence="3">The sequence shown here is derived from an EMBL/GenBank/DDBJ whole genome shotgun (WGS) entry which is preliminary data.</text>
</comment>
<keyword evidence="2" id="KW-1133">Transmembrane helix</keyword>
<dbReference type="RefSeq" id="WP_309795550.1">
    <property type="nucleotide sequence ID" value="NZ_BAAAHY010000006.1"/>
</dbReference>
<reference evidence="3 4" key="1">
    <citation type="submission" date="2023-07" db="EMBL/GenBank/DDBJ databases">
        <title>Sequencing the genomes of 1000 actinobacteria strains.</title>
        <authorList>
            <person name="Klenk H.-P."/>
        </authorList>
    </citation>
    <scope>NUCLEOTIDE SEQUENCE [LARGE SCALE GENOMIC DNA]</scope>
    <source>
        <strain evidence="3 4">DSM 14555</strain>
    </source>
</reference>
<name>A0ABU1J6Q6_9MICC</name>
<dbReference type="InterPro" id="IPR025327">
    <property type="entry name" value="DUF4233"/>
</dbReference>
<organism evidence="3 4">
    <name type="scientific">Arthrobacter russicus</name>
    <dbReference type="NCBI Taxonomy" id="172040"/>
    <lineage>
        <taxon>Bacteria</taxon>
        <taxon>Bacillati</taxon>
        <taxon>Actinomycetota</taxon>
        <taxon>Actinomycetes</taxon>
        <taxon>Micrococcales</taxon>
        <taxon>Micrococcaceae</taxon>
        <taxon>Arthrobacter</taxon>
    </lineage>
</organism>
<feature type="region of interest" description="Disordered" evidence="1">
    <location>
        <begin position="131"/>
        <end position="156"/>
    </location>
</feature>
<evidence type="ECO:0000313" key="4">
    <source>
        <dbReference type="Proteomes" id="UP001185069"/>
    </source>
</evidence>
<protein>
    <submittedName>
        <fullName evidence="3">Preprotein translocase subunit Sec61beta</fullName>
    </submittedName>
</protein>
<keyword evidence="2" id="KW-0472">Membrane</keyword>
<feature type="transmembrane region" description="Helical" evidence="2">
    <location>
        <begin position="56"/>
        <end position="79"/>
    </location>
</feature>
<evidence type="ECO:0000313" key="3">
    <source>
        <dbReference type="EMBL" id="MDR6268113.1"/>
    </source>
</evidence>
<feature type="region of interest" description="Disordered" evidence="1">
    <location>
        <begin position="1"/>
        <end position="21"/>
    </location>
</feature>
<keyword evidence="2" id="KW-0812">Transmembrane</keyword>
<feature type="compositionally biased region" description="Basic and acidic residues" evidence="1">
    <location>
        <begin position="131"/>
        <end position="145"/>
    </location>
</feature>
<evidence type="ECO:0000256" key="2">
    <source>
        <dbReference type="SAM" id="Phobius"/>
    </source>
</evidence>
<sequence>MMAQRRMTKAQREWRPGMPKPRRSTKVMFASTVLGLEGFVAFFATLAVFGLRSREIAPAAILIAGITLSVVLIAACAFLTKKWGFWLGWILQLVLIAVGFVEPMMFVIGPLFAISWWYALRAGSRIDRENRERDAEQAAWEESHPDQAGPAAGEPV</sequence>
<dbReference type="Pfam" id="PF14017">
    <property type="entry name" value="DUF4233"/>
    <property type="match status" value="1"/>
</dbReference>
<proteinExistence type="predicted"/>
<evidence type="ECO:0000256" key="1">
    <source>
        <dbReference type="SAM" id="MobiDB-lite"/>
    </source>
</evidence>
<feature type="transmembrane region" description="Helical" evidence="2">
    <location>
        <begin position="27"/>
        <end position="50"/>
    </location>
</feature>